<evidence type="ECO:0008006" key="2">
    <source>
        <dbReference type="Google" id="ProtNLM"/>
    </source>
</evidence>
<protein>
    <recommendedName>
        <fullName evidence="2">Xylose isomerase-like TIM barrel domain-containing protein</fullName>
    </recommendedName>
</protein>
<dbReference type="InterPro" id="IPR036237">
    <property type="entry name" value="Xyl_isomerase-like_sf"/>
</dbReference>
<dbReference type="Gene3D" id="3.20.20.150">
    <property type="entry name" value="Divalent-metal-dependent TIM barrel enzymes"/>
    <property type="match status" value="1"/>
</dbReference>
<dbReference type="SUPFAM" id="SSF51658">
    <property type="entry name" value="Xylose isomerase-like"/>
    <property type="match status" value="1"/>
</dbReference>
<name>A0A7S2ZC89_9RHOD</name>
<evidence type="ECO:0000313" key="1">
    <source>
        <dbReference type="EMBL" id="CAE0034903.1"/>
    </source>
</evidence>
<sequence>MLGFVGVPGLGVGVGGCRTRRSLNRCSAFSDNLIGVHYLVFSGTLEESDVRKAAAGAKDAGYDVLELPMMDVDMDTRMIKGVLDEYGLVPTGSMGLSVDTDISSTDLEVVKKGEQVLQAALSNTEALGSK</sequence>
<accession>A0A7S2ZC89</accession>
<reference evidence="1" key="1">
    <citation type="submission" date="2021-01" db="EMBL/GenBank/DDBJ databases">
        <authorList>
            <person name="Corre E."/>
            <person name="Pelletier E."/>
            <person name="Niang G."/>
            <person name="Scheremetjew M."/>
            <person name="Finn R."/>
            <person name="Kale V."/>
            <person name="Holt S."/>
            <person name="Cochrane G."/>
            <person name="Meng A."/>
            <person name="Brown T."/>
            <person name="Cohen L."/>
        </authorList>
    </citation>
    <scope>NUCLEOTIDE SEQUENCE</scope>
    <source>
        <strain evidence="1">CCMP 769</strain>
    </source>
</reference>
<gene>
    <name evidence="1" type="ORF">RMAR00112_LOCUS2849</name>
</gene>
<dbReference type="AlphaFoldDB" id="A0A7S2ZC89"/>
<organism evidence="1">
    <name type="scientific">Rhodosorus marinus</name>
    <dbReference type="NCBI Taxonomy" id="101924"/>
    <lineage>
        <taxon>Eukaryota</taxon>
        <taxon>Rhodophyta</taxon>
        <taxon>Stylonematophyceae</taxon>
        <taxon>Stylonematales</taxon>
        <taxon>Stylonemataceae</taxon>
        <taxon>Rhodosorus</taxon>
    </lineage>
</organism>
<dbReference type="EMBL" id="HBHW01003942">
    <property type="protein sequence ID" value="CAE0034903.1"/>
    <property type="molecule type" value="Transcribed_RNA"/>
</dbReference>
<proteinExistence type="predicted"/>